<name>A0ACC0K6L2_CHOFU</name>
<gene>
    <name evidence="1" type="ORF">MSG28_016215</name>
</gene>
<proteinExistence type="predicted"/>
<reference evidence="1 2" key="1">
    <citation type="journal article" date="2022" name="Genome Biol. Evol.">
        <title>The Spruce Budworm Genome: Reconstructing the Evolutionary History of Antifreeze Proteins.</title>
        <authorList>
            <person name="Beliveau C."/>
            <person name="Gagne P."/>
            <person name="Picq S."/>
            <person name="Vernygora O."/>
            <person name="Keeling C.I."/>
            <person name="Pinkney K."/>
            <person name="Doucet D."/>
            <person name="Wen F."/>
            <person name="Johnston J.S."/>
            <person name="Maaroufi H."/>
            <person name="Boyle B."/>
            <person name="Laroche J."/>
            <person name="Dewar K."/>
            <person name="Juretic N."/>
            <person name="Blackburn G."/>
            <person name="Nisole A."/>
            <person name="Brunet B."/>
            <person name="Brandao M."/>
            <person name="Lumley L."/>
            <person name="Duan J."/>
            <person name="Quan G."/>
            <person name="Lucarotti C.J."/>
            <person name="Roe A.D."/>
            <person name="Sperling F.A.H."/>
            <person name="Levesque R.C."/>
            <person name="Cusson M."/>
        </authorList>
    </citation>
    <scope>NUCLEOTIDE SEQUENCE [LARGE SCALE GENOMIC DNA]</scope>
    <source>
        <strain evidence="1">Glfc:IPQL:Cfum</strain>
    </source>
</reference>
<comment type="caution">
    <text evidence="1">The sequence shown here is derived from an EMBL/GenBank/DDBJ whole genome shotgun (WGS) entry which is preliminary data.</text>
</comment>
<evidence type="ECO:0000313" key="1">
    <source>
        <dbReference type="EMBL" id="KAI8431795.1"/>
    </source>
</evidence>
<accession>A0ACC0K6L2</accession>
<dbReference type="Proteomes" id="UP001064048">
    <property type="component" value="Chromosome 30"/>
</dbReference>
<organism evidence="1 2">
    <name type="scientific">Choristoneura fumiferana</name>
    <name type="common">Spruce budworm moth</name>
    <name type="synonym">Archips fumiferana</name>
    <dbReference type="NCBI Taxonomy" id="7141"/>
    <lineage>
        <taxon>Eukaryota</taxon>
        <taxon>Metazoa</taxon>
        <taxon>Ecdysozoa</taxon>
        <taxon>Arthropoda</taxon>
        <taxon>Hexapoda</taxon>
        <taxon>Insecta</taxon>
        <taxon>Pterygota</taxon>
        <taxon>Neoptera</taxon>
        <taxon>Endopterygota</taxon>
        <taxon>Lepidoptera</taxon>
        <taxon>Glossata</taxon>
        <taxon>Ditrysia</taxon>
        <taxon>Tortricoidea</taxon>
        <taxon>Tortricidae</taxon>
        <taxon>Tortricinae</taxon>
        <taxon>Choristoneura</taxon>
    </lineage>
</organism>
<dbReference type="EMBL" id="CM046130">
    <property type="protein sequence ID" value="KAI8431795.1"/>
    <property type="molecule type" value="Genomic_DNA"/>
</dbReference>
<evidence type="ECO:0000313" key="2">
    <source>
        <dbReference type="Proteomes" id="UP001064048"/>
    </source>
</evidence>
<keyword evidence="2" id="KW-1185">Reference proteome</keyword>
<sequence>MSVMYRKQAATVILPLLLAWLTGDSSEALSSFGVSNIAPTKSPTPVTPTDFFNKMTMWQRPSVVMPLLLSVWLFGLCLGAFSPSFGVIRTESPIPFTTAAPTAIEWKDDLVWPFIFNSLNIGPHSHTN</sequence>
<protein>
    <submittedName>
        <fullName evidence="1">Uncharacterized protein</fullName>
    </submittedName>
</protein>